<evidence type="ECO:0000313" key="3">
    <source>
        <dbReference type="Proteomes" id="UP000276834"/>
    </source>
</evidence>
<feature type="non-terminal residue" evidence="2">
    <location>
        <position position="153"/>
    </location>
</feature>
<reference evidence="2 3" key="1">
    <citation type="journal article" date="2018" name="Proc. R. Soc. B">
        <title>A non-coding region near Follistatin controls head colour polymorphism in the Gouldian finch.</title>
        <authorList>
            <person name="Toomey M.B."/>
            <person name="Marques C.I."/>
            <person name="Andrade P."/>
            <person name="Araujo P.M."/>
            <person name="Sabatino S."/>
            <person name="Gazda M.A."/>
            <person name="Afonso S."/>
            <person name="Lopes R.J."/>
            <person name="Corbo J.C."/>
            <person name="Carneiro M."/>
        </authorList>
    </citation>
    <scope>NUCLEOTIDE SEQUENCE [LARGE SCALE GENOMIC DNA]</scope>
    <source>
        <strain evidence="2">Red01</strain>
        <tissue evidence="2">Muscle</tissue>
    </source>
</reference>
<feature type="region of interest" description="Disordered" evidence="1">
    <location>
        <begin position="121"/>
        <end position="153"/>
    </location>
</feature>
<name>A0A3L8Q6S9_CHLGU</name>
<gene>
    <name evidence="2" type="ORF">DV515_00018692</name>
</gene>
<protein>
    <submittedName>
        <fullName evidence="2">Uncharacterized protein</fullName>
    </submittedName>
</protein>
<accession>A0A3L8Q6S9</accession>
<dbReference type="AlphaFoldDB" id="A0A3L8Q6S9"/>
<organism evidence="2 3">
    <name type="scientific">Chloebia gouldiae</name>
    <name type="common">Gouldian finch</name>
    <name type="synonym">Erythrura gouldiae</name>
    <dbReference type="NCBI Taxonomy" id="44316"/>
    <lineage>
        <taxon>Eukaryota</taxon>
        <taxon>Metazoa</taxon>
        <taxon>Chordata</taxon>
        <taxon>Craniata</taxon>
        <taxon>Vertebrata</taxon>
        <taxon>Euteleostomi</taxon>
        <taxon>Archelosauria</taxon>
        <taxon>Archosauria</taxon>
        <taxon>Dinosauria</taxon>
        <taxon>Saurischia</taxon>
        <taxon>Theropoda</taxon>
        <taxon>Coelurosauria</taxon>
        <taxon>Aves</taxon>
        <taxon>Neognathae</taxon>
        <taxon>Neoaves</taxon>
        <taxon>Telluraves</taxon>
        <taxon>Australaves</taxon>
        <taxon>Passeriformes</taxon>
        <taxon>Passeroidea</taxon>
        <taxon>Passeridae</taxon>
        <taxon>Chloebia</taxon>
    </lineage>
</organism>
<evidence type="ECO:0000256" key="1">
    <source>
        <dbReference type="SAM" id="MobiDB-lite"/>
    </source>
</evidence>
<evidence type="ECO:0000313" key="2">
    <source>
        <dbReference type="EMBL" id="RLV63030.1"/>
    </source>
</evidence>
<sequence>NTRGGRTTLLVRLKIPALLQGSPSGTRGPRAAEGWELLRAACAPSAGTRAPGAASGNIPWHRPRLPSSARGSAAGRVYPTKAFPLPHRNNQRSATVWSERGIIYSKRRWIKQLDPCCLETDPCVSQPRADQRRRSRTASLNTTSGMERNPALH</sequence>
<keyword evidence="3" id="KW-1185">Reference proteome</keyword>
<dbReference type="EMBL" id="QUSF01004307">
    <property type="protein sequence ID" value="RLV63030.1"/>
    <property type="molecule type" value="Genomic_DNA"/>
</dbReference>
<feature type="non-terminal residue" evidence="2">
    <location>
        <position position="1"/>
    </location>
</feature>
<dbReference type="Proteomes" id="UP000276834">
    <property type="component" value="Unassembled WGS sequence"/>
</dbReference>
<proteinExistence type="predicted"/>
<feature type="region of interest" description="Disordered" evidence="1">
    <location>
        <begin position="48"/>
        <end position="73"/>
    </location>
</feature>
<feature type="compositionally biased region" description="Polar residues" evidence="1">
    <location>
        <begin position="137"/>
        <end position="146"/>
    </location>
</feature>
<comment type="caution">
    <text evidence="2">The sequence shown here is derived from an EMBL/GenBank/DDBJ whole genome shotgun (WGS) entry which is preliminary data.</text>
</comment>